<keyword evidence="1" id="KW-1133">Transmembrane helix</keyword>
<dbReference type="AlphaFoldDB" id="B4HR05"/>
<dbReference type="PhylomeDB" id="B4HR05"/>
<keyword evidence="3" id="KW-1185">Reference proteome</keyword>
<accession>B4HR05</accession>
<feature type="transmembrane region" description="Helical" evidence="1">
    <location>
        <begin position="116"/>
        <end position="142"/>
    </location>
</feature>
<feature type="transmembrane region" description="Helical" evidence="1">
    <location>
        <begin position="7"/>
        <end position="28"/>
    </location>
</feature>
<gene>
    <name evidence="2" type="primary">Dsec\GM21508</name>
    <name evidence="2" type="ORF">Dsec_GM21508</name>
</gene>
<evidence type="ECO:0000256" key="1">
    <source>
        <dbReference type="SAM" id="Phobius"/>
    </source>
</evidence>
<name>B4HR05_DROSE</name>
<sequence length="255" mass="29119">MFFKKCCFFLPLNVGCIIIGAIFITFHVGELITHSDDTIFIKQVSHKWWAPVIMSPILTIGTLSSILLVYAASKLVRSKPSPIILAVQVFIIGSIMACRCRYLKQIFTKCCYCYSLRFGVLLFGCIFLTWFIYITIGTGFMMECIFPDEYQRSLIPAPAALKATMVFSFFGIIVSAMLCLGVHNNNEMLFLPFLVFTPIWIIVHIFALTVYSFNTVIIILTVITMLLLVYAWLVVWSYYIELLFAYEDELVTGYV</sequence>
<dbReference type="HOGENOM" id="CLU_095447_0_0_1"/>
<evidence type="ECO:0000313" key="2">
    <source>
        <dbReference type="EMBL" id="EDW47802.1"/>
    </source>
</evidence>
<keyword evidence="1" id="KW-0472">Membrane</keyword>
<evidence type="ECO:0000313" key="3">
    <source>
        <dbReference type="Proteomes" id="UP000001292"/>
    </source>
</evidence>
<dbReference type="GO" id="GO:0019991">
    <property type="term" value="P:septate junction assembly"/>
    <property type="evidence" value="ECO:0007669"/>
    <property type="project" value="TreeGrafter"/>
</dbReference>
<proteinExistence type="predicted"/>
<dbReference type="GO" id="GO:0060857">
    <property type="term" value="P:establishment of glial blood-brain barrier"/>
    <property type="evidence" value="ECO:0007669"/>
    <property type="project" value="TreeGrafter"/>
</dbReference>
<feature type="transmembrane region" description="Helical" evidence="1">
    <location>
        <begin position="217"/>
        <end position="239"/>
    </location>
</feature>
<dbReference type="STRING" id="7238.B4HR05"/>
<reference evidence="2 3" key="1">
    <citation type="journal article" date="2007" name="Nature">
        <title>Evolution of genes and genomes on the Drosophila phylogeny.</title>
        <authorList>
            <consortium name="Drosophila 12 Genomes Consortium"/>
            <person name="Clark A.G."/>
            <person name="Eisen M.B."/>
            <person name="Smith D.R."/>
            <person name="Bergman C.M."/>
            <person name="Oliver B."/>
            <person name="Markow T.A."/>
            <person name="Kaufman T.C."/>
            <person name="Kellis M."/>
            <person name="Gelbart W."/>
            <person name="Iyer V.N."/>
            <person name="Pollard D.A."/>
            <person name="Sackton T.B."/>
            <person name="Larracuente A.M."/>
            <person name="Singh N.D."/>
            <person name="Abad J.P."/>
            <person name="Abt D.N."/>
            <person name="Adryan B."/>
            <person name="Aguade M."/>
            <person name="Akashi H."/>
            <person name="Anderson W.W."/>
            <person name="Aquadro C.F."/>
            <person name="Ardell D.H."/>
            <person name="Arguello R."/>
            <person name="Artieri C.G."/>
            <person name="Barbash D.A."/>
            <person name="Barker D."/>
            <person name="Barsanti P."/>
            <person name="Batterham P."/>
            <person name="Batzoglou S."/>
            <person name="Begun D."/>
            <person name="Bhutkar A."/>
            <person name="Blanco E."/>
            <person name="Bosak S.A."/>
            <person name="Bradley R.K."/>
            <person name="Brand A.D."/>
            <person name="Brent M.R."/>
            <person name="Brooks A.N."/>
            <person name="Brown R.H."/>
            <person name="Butlin R.K."/>
            <person name="Caggese C."/>
            <person name="Calvi B.R."/>
            <person name="Bernardo de Carvalho A."/>
            <person name="Caspi A."/>
            <person name="Castrezana S."/>
            <person name="Celniker S.E."/>
            <person name="Chang J.L."/>
            <person name="Chapple C."/>
            <person name="Chatterji S."/>
            <person name="Chinwalla A."/>
            <person name="Civetta A."/>
            <person name="Clifton S.W."/>
            <person name="Comeron J.M."/>
            <person name="Costello J.C."/>
            <person name="Coyne J.A."/>
            <person name="Daub J."/>
            <person name="David R.G."/>
            <person name="Delcher A.L."/>
            <person name="Delehaunty K."/>
            <person name="Do C.B."/>
            <person name="Ebling H."/>
            <person name="Edwards K."/>
            <person name="Eickbush T."/>
            <person name="Evans J.D."/>
            <person name="Filipski A."/>
            <person name="Findeiss S."/>
            <person name="Freyhult E."/>
            <person name="Fulton L."/>
            <person name="Fulton R."/>
            <person name="Garcia A.C."/>
            <person name="Gardiner A."/>
            <person name="Garfield D.A."/>
            <person name="Garvin B.E."/>
            <person name="Gibson G."/>
            <person name="Gilbert D."/>
            <person name="Gnerre S."/>
            <person name="Godfrey J."/>
            <person name="Good R."/>
            <person name="Gotea V."/>
            <person name="Gravely B."/>
            <person name="Greenberg A.J."/>
            <person name="Griffiths-Jones S."/>
            <person name="Gross S."/>
            <person name="Guigo R."/>
            <person name="Gustafson E.A."/>
            <person name="Haerty W."/>
            <person name="Hahn M.W."/>
            <person name="Halligan D.L."/>
            <person name="Halpern A.L."/>
            <person name="Halter G.M."/>
            <person name="Han M.V."/>
            <person name="Heger A."/>
            <person name="Hillier L."/>
            <person name="Hinrichs A.S."/>
            <person name="Holmes I."/>
            <person name="Hoskins R.A."/>
            <person name="Hubisz M.J."/>
            <person name="Hultmark D."/>
            <person name="Huntley M.A."/>
            <person name="Jaffe D.B."/>
            <person name="Jagadeeshan S."/>
            <person name="Jeck W.R."/>
            <person name="Johnson J."/>
            <person name="Jones C.D."/>
            <person name="Jordan W.C."/>
            <person name="Karpen G.H."/>
            <person name="Kataoka E."/>
            <person name="Keightley P.D."/>
            <person name="Kheradpour P."/>
            <person name="Kirkness E.F."/>
            <person name="Koerich L.B."/>
            <person name="Kristiansen K."/>
            <person name="Kudrna D."/>
            <person name="Kulathinal R.J."/>
            <person name="Kumar S."/>
            <person name="Kwok R."/>
            <person name="Lander E."/>
            <person name="Langley C.H."/>
            <person name="Lapoint R."/>
            <person name="Lazzaro B.P."/>
            <person name="Lee S.J."/>
            <person name="Levesque L."/>
            <person name="Li R."/>
            <person name="Lin C.F."/>
            <person name="Lin M.F."/>
            <person name="Lindblad-Toh K."/>
            <person name="Llopart A."/>
            <person name="Long M."/>
            <person name="Low L."/>
            <person name="Lozovsky E."/>
            <person name="Lu J."/>
            <person name="Luo M."/>
            <person name="Machado C.A."/>
            <person name="Makalowski W."/>
            <person name="Marzo M."/>
            <person name="Matsuda M."/>
            <person name="Matzkin L."/>
            <person name="McAllister B."/>
            <person name="McBride C.S."/>
            <person name="McKernan B."/>
            <person name="McKernan K."/>
            <person name="Mendez-Lago M."/>
            <person name="Minx P."/>
            <person name="Mollenhauer M.U."/>
            <person name="Montooth K."/>
            <person name="Mount S.M."/>
            <person name="Mu X."/>
            <person name="Myers E."/>
            <person name="Negre B."/>
            <person name="Newfeld S."/>
            <person name="Nielsen R."/>
            <person name="Noor M.A."/>
            <person name="O'Grady P."/>
            <person name="Pachter L."/>
            <person name="Papaceit M."/>
            <person name="Parisi M.J."/>
            <person name="Parisi M."/>
            <person name="Parts L."/>
            <person name="Pedersen J.S."/>
            <person name="Pesole G."/>
            <person name="Phillippy A.M."/>
            <person name="Ponting C.P."/>
            <person name="Pop M."/>
            <person name="Porcelli D."/>
            <person name="Powell J.R."/>
            <person name="Prohaska S."/>
            <person name="Pruitt K."/>
            <person name="Puig M."/>
            <person name="Quesneville H."/>
            <person name="Ram K.R."/>
            <person name="Rand D."/>
            <person name="Rasmussen M.D."/>
            <person name="Reed L.K."/>
            <person name="Reenan R."/>
            <person name="Reily A."/>
            <person name="Remington K.A."/>
            <person name="Rieger T.T."/>
            <person name="Ritchie M.G."/>
            <person name="Robin C."/>
            <person name="Rogers Y.H."/>
            <person name="Rohde C."/>
            <person name="Rozas J."/>
            <person name="Rubenfield M.J."/>
            <person name="Ruiz A."/>
            <person name="Russo S."/>
            <person name="Salzberg S.L."/>
            <person name="Sanchez-Gracia A."/>
            <person name="Saranga D.J."/>
            <person name="Sato H."/>
            <person name="Schaeffer S.W."/>
            <person name="Schatz M.C."/>
            <person name="Schlenke T."/>
            <person name="Schwartz R."/>
            <person name="Segarra C."/>
            <person name="Singh R.S."/>
            <person name="Sirot L."/>
            <person name="Sirota M."/>
            <person name="Sisneros N.B."/>
            <person name="Smith C.D."/>
            <person name="Smith T.F."/>
            <person name="Spieth J."/>
            <person name="Stage D.E."/>
            <person name="Stark A."/>
            <person name="Stephan W."/>
            <person name="Strausberg R.L."/>
            <person name="Strempel S."/>
            <person name="Sturgill D."/>
            <person name="Sutton G."/>
            <person name="Sutton G.G."/>
            <person name="Tao W."/>
            <person name="Teichmann S."/>
            <person name="Tobari Y.N."/>
            <person name="Tomimura Y."/>
            <person name="Tsolas J.M."/>
            <person name="Valente V.L."/>
            <person name="Venter E."/>
            <person name="Venter J.C."/>
            <person name="Vicario S."/>
            <person name="Vieira F.G."/>
            <person name="Vilella A.J."/>
            <person name="Villasante A."/>
            <person name="Walenz B."/>
            <person name="Wang J."/>
            <person name="Wasserman M."/>
            <person name="Watts T."/>
            <person name="Wilson D."/>
            <person name="Wilson R.K."/>
            <person name="Wing R.A."/>
            <person name="Wolfner M.F."/>
            <person name="Wong A."/>
            <person name="Wong G.K."/>
            <person name="Wu C.I."/>
            <person name="Wu G."/>
            <person name="Yamamoto D."/>
            <person name="Yang H.P."/>
            <person name="Yang S.P."/>
            <person name="Yorke J.A."/>
            <person name="Yoshida K."/>
            <person name="Zdobnov E."/>
            <person name="Zhang P."/>
            <person name="Zhang Y."/>
            <person name="Zimin A.V."/>
            <person name="Baldwin J."/>
            <person name="Abdouelleil A."/>
            <person name="Abdulkadir J."/>
            <person name="Abebe A."/>
            <person name="Abera B."/>
            <person name="Abreu J."/>
            <person name="Acer S.C."/>
            <person name="Aftuck L."/>
            <person name="Alexander A."/>
            <person name="An P."/>
            <person name="Anderson E."/>
            <person name="Anderson S."/>
            <person name="Arachi H."/>
            <person name="Azer M."/>
            <person name="Bachantsang P."/>
            <person name="Barry A."/>
            <person name="Bayul T."/>
            <person name="Berlin A."/>
            <person name="Bessette D."/>
            <person name="Bloom T."/>
            <person name="Blye J."/>
            <person name="Boguslavskiy L."/>
            <person name="Bonnet C."/>
            <person name="Boukhgalter B."/>
            <person name="Bourzgui I."/>
            <person name="Brown A."/>
            <person name="Cahill P."/>
            <person name="Channer S."/>
            <person name="Cheshatsang Y."/>
            <person name="Chuda L."/>
            <person name="Citroen M."/>
            <person name="Collymore A."/>
            <person name="Cooke P."/>
            <person name="Costello M."/>
            <person name="D'Aco K."/>
            <person name="Daza R."/>
            <person name="De Haan G."/>
            <person name="DeGray S."/>
            <person name="DeMaso C."/>
            <person name="Dhargay N."/>
            <person name="Dooley K."/>
            <person name="Dooley E."/>
            <person name="Doricent M."/>
            <person name="Dorje P."/>
            <person name="Dorjee K."/>
            <person name="Dupes A."/>
            <person name="Elong R."/>
            <person name="Falk J."/>
            <person name="Farina A."/>
            <person name="Faro S."/>
            <person name="Ferguson D."/>
            <person name="Fisher S."/>
            <person name="Foley C.D."/>
            <person name="Franke A."/>
            <person name="Friedrich D."/>
            <person name="Gadbois L."/>
            <person name="Gearin G."/>
            <person name="Gearin C.R."/>
            <person name="Giannoukos G."/>
            <person name="Goode T."/>
            <person name="Graham J."/>
            <person name="Grandbois E."/>
            <person name="Grewal S."/>
            <person name="Gyaltsen K."/>
            <person name="Hafez N."/>
            <person name="Hagos B."/>
            <person name="Hall J."/>
            <person name="Henson C."/>
            <person name="Hollinger A."/>
            <person name="Honan T."/>
            <person name="Huard M.D."/>
            <person name="Hughes L."/>
            <person name="Hurhula B."/>
            <person name="Husby M.E."/>
            <person name="Kamat A."/>
            <person name="Kanga B."/>
            <person name="Kashin S."/>
            <person name="Khazanovich D."/>
            <person name="Kisner P."/>
            <person name="Lance K."/>
            <person name="Lara M."/>
            <person name="Lee W."/>
            <person name="Lennon N."/>
            <person name="Letendre F."/>
            <person name="LeVine R."/>
            <person name="Lipovsky A."/>
            <person name="Liu X."/>
            <person name="Liu J."/>
            <person name="Liu S."/>
            <person name="Lokyitsang T."/>
            <person name="Lokyitsang Y."/>
            <person name="Lubonja R."/>
            <person name="Lui A."/>
            <person name="MacDonald P."/>
            <person name="Magnisalis V."/>
            <person name="Maru K."/>
            <person name="Matthews C."/>
            <person name="McCusker W."/>
            <person name="McDonough S."/>
            <person name="Mehta T."/>
            <person name="Meldrim J."/>
            <person name="Meneus L."/>
            <person name="Mihai O."/>
            <person name="Mihalev A."/>
            <person name="Mihova T."/>
            <person name="Mittelman R."/>
            <person name="Mlenga V."/>
            <person name="Montmayeur A."/>
            <person name="Mulrain L."/>
            <person name="Navidi A."/>
            <person name="Naylor J."/>
            <person name="Negash T."/>
            <person name="Nguyen T."/>
            <person name="Nguyen N."/>
            <person name="Nicol R."/>
            <person name="Norbu C."/>
            <person name="Norbu N."/>
            <person name="Novod N."/>
            <person name="O'Neill B."/>
            <person name="Osman S."/>
            <person name="Markiewicz E."/>
            <person name="Oyono O.L."/>
            <person name="Patti C."/>
            <person name="Phunkhang P."/>
            <person name="Pierre F."/>
            <person name="Priest M."/>
            <person name="Raghuraman S."/>
            <person name="Rege F."/>
            <person name="Reyes R."/>
            <person name="Rise C."/>
            <person name="Rogov P."/>
            <person name="Ross K."/>
            <person name="Ryan E."/>
            <person name="Settipalli S."/>
            <person name="Shea T."/>
            <person name="Sherpa N."/>
            <person name="Shi L."/>
            <person name="Shih D."/>
            <person name="Sparrow T."/>
            <person name="Spaulding J."/>
            <person name="Stalker J."/>
            <person name="Stange-Thomann N."/>
            <person name="Stavropoulos S."/>
            <person name="Stone C."/>
            <person name="Strader C."/>
            <person name="Tesfaye S."/>
            <person name="Thomson T."/>
            <person name="Thoulutsang Y."/>
            <person name="Thoulutsang D."/>
            <person name="Topham K."/>
            <person name="Topping I."/>
            <person name="Tsamla T."/>
            <person name="Vassiliev H."/>
            <person name="Vo A."/>
            <person name="Wangchuk T."/>
            <person name="Wangdi T."/>
            <person name="Weiand M."/>
            <person name="Wilkinson J."/>
            <person name="Wilson A."/>
            <person name="Yadav S."/>
            <person name="Young G."/>
            <person name="Yu Q."/>
            <person name="Zembek L."/>
            <person name="Zhong D."/>
            <person name="Zimmer A."/>
            <person name="Zwirko Z."/>
            <person name="Jaffe D.B."/>
            <person name="Alvarez P."/>
            <person name="Brockman W."/>
            <person name="Butler J."/>
            <person name="Chin C."/>
            <person name="Gnerre S."/>
            <person name="Grabherr M."/>
            <person name="Kleber M."/>
            <person name="Mauceli E."/>
            <person name="MacCallum I."/>
        </authorList>
    </citation>
    <scope>NUCLEOTIDE SEQUENCE [LARGE SCALE GENOMIC DNA]</scope>
    <source>
        <strain evidence="3">Rob3c / Tucson 14021-0248.25</strain>
    </source>
</reference>
<dbReference type="PANTHER" id="PTHR36694:SF4">
    <property type="entry name" value="LD42595P"/>
    <property type="match status" value="1"/>
</dbReference>
<dbReference type="EMBL" id="CH480816">
    <property type="protein sequence ID" value="EDW47802.1"/>
    <property type="molecule type" value="Genomic_DNA"/>
</dbReference>
<dbReference type="PANTHER" id="PTHR36694">
    <property type="entry name" value="PASIFLORA 1, ISOFORM A-RELATED"/>
    <property type="match status" value="1"/>
</dbReference>
<feature type="transmembrane region" description="Helical" evidence="1">
    <location>
        <begin position="48"/>
        <end position="71"/>
    </location>
</feature>
<dbReference type="GO" id="GO:0035159">
    <property type="term" value="P:regulation of tube length, open tracheal system"/>
    <property type="evidence" value="ECO:0007669"/>
    <property type="project" value="TreeGrafter"/>
</dbReference>
<dbReference type="Proteomes" id="UP000001292">
    <property type="component" value="Unassembled WGS sequence"/>
</dbReference>
<keyword evidence="1" id="KW-0812">Transmembrane</keyword>
<feature type="transmembrane region" description="Helical" evidence="1">
    <location>
        <begin position="163"/>
        <end position="183"/>
    </location>
</feature>
<feature type="transmembrane region" description="Helical" evidence="1">
    <location>
        <begin position="189"/>
        <end position="210"/>
    </location>
</feature>
<dbReference type="GO" id="GO:0005886">
    <property type="term" value="C:plasma membrane"/>
    <property type="evidence" value="ECO:0007669"/>
    <property type="project" value="TreeGrafter"/>
</dbReference>
<dbReference type="OMA" id="FCYSLRF"/>
<organism evidence="3">
    <name type="scientific">Drosophila sechellia</name>
    <name type="common">Fruit fly</name>
    <dbReference type="NCBI Taxonomy" id="7238"/>
    <lineage>
        <taxon>Eukaryota</taxon>
        <taxon>Metazoa</taxon>
        <taxon>Ecdysozoa</taxon>
        <taxon>Arthropoda</taxon>
        <taxon>Hexapoda</taxon>
        <taxon>Insecta</taxon>
        <taxon>Pterygota</taxon>
        <taxon>Neoptera</taxon>
        <taxon>Endopterygota</taxon>
        <taxon>Diptera</taxon>
        <taxon>Brachycera</taxon>
        <taxon>Muscomorpha</taxon>
        <taxon>Ephydroidea</taxon>
        <taxon>Drosophilidae</taxon>
        <taxon>Drosophila</taxon>
        <taxon>Sophophora</taxon>
    </lineage>
</organism>
<protein>
    <submittedName>
        <fullName evidence="2">GM21508</fullName>
    </submittedName>
</protein>